<name>A0A6C0ILK2_9ZZZZ</name>
<evidence type="ECO:0000313" key="1">
    <source>
        <dbReference type="EMBL" id="QHT93520.1"/>
    </source>
</evidence>
<protein>
    <submittedName>
        <fullName evidence="1">Uncharacterized protein</fullName>
    </submittedName>
</protein>
<sequence length="184" mass="20475">MAEITPFANTTRIGVDNCIVDQRSIQNTQSCNYQLQNYFLAECGMKKPIEFATSQPAVNYKGSHNLGVGGCNVDANSELLLGSLQTHPKNKVEIYQRPYNTVPYLGRGSVDSIDESKLMQGEQVTNRRSVNRLSEKTYMSYTSTPLLSSINDRVTNPSYSVEEVASSNWVRGGIASRDVHRDTK</sequence>
<reference evidence="1" key="1">
    <citation type="journal article" date="2020" name="Nature">
        <title>Giant virus diversity and host interactions through global metagenomics.</title>
        <authorList>
            <person name="Schulz F."/>
            <person name="Roux S."/>
            <person name="Paez-Espino D."/>
            <person name="Jungbluth S."/>
            <person name="Walsh D.A."/>
            <person name="Denef V.J."/>
            <person name="McMahon K.D."/>
            <person name="Konstantinidis K.T."/>
            <person name="Eloe-Fadrosh E.A."/>
            <person name="Kyrpides N.C."/>
            <person name="Woyke T."/>
        </authorList>
    </citation>
    <scope>NUCLEOTIDE SEQUENCE</scope>
    <source>
        <strain evidence="1">GVMAG-M-3300024252-29</strain>
    </source>
</reference>
<dbReference type="AlphaFoldDB" id="A0A6C0ILK2"/>
<proteinExistence type="predicted"/>
<accession>A0A6C0ILK2</accession>
<dbReference type="EMBL" id="MN740208">
    <property type="protein sequence ID" value="QHT93520.1"/>
    <property type="molecule type" value="Genomic_DNA"/>
</dbReference>
<organism evidence="1">
    <name type="scientific">viral metagenome</name>
    <dbReference type="NCBI Taxonomy" id="1070528"/>
    <lineage>
        <taxon>unclassified sequences</taxon>
        <taxon>metagenomes</taxon>
        <taxon>organismal metagenomes</taxon>
    </lineage>
</organism>